<dbReference type="UniPathway" id="UPA00575"/>
<evidence type="ECO:0000256" key="1">
    <source>
        <dbReference type="ARBA" id="ARBA00011947"/>
    </source>
</evidence>
<evidence type="ECO:0000256" key="3">
    <source>
        <dbReference type="ARBA" id="ARBA00022679"/>
    </source>
</evidence>
<feature type="binding site" evidence="5">
    <location>
        <position position="282"/>
    </location>
    <ligand>
        <name>(6R)-5,10-methylene-5,6,7,8-tetrahydrofolate</name>
        <dbReference type="ChEBI" id="CHEBI:15636"/>
    </ligand>
</feature>
<evidence type="ECO:0000313" key="7">
    <source>
        <dbReference type="EMBL" id="SFA79072.1"/>
    </source>
</evidence>
<sequence>MSYADEVFINMCTSILENGTDTKGEKVRPIWEDTNEPAYTIKNFGVVNRYDLSKEFPALTLRPTGFKNCVDEILWIWQKKSNNIKDLNSHIWDEWADEKGSIGTAYGYQIGKKSRYKEGWFDQIDRVIYDLKNNPYSRRIMTNIYCHEDLHLMNLYPCAYSMTFNVTADKEDGGLILNSILNQRSNDILTANNWNVVQYAVLTHMLAQVCGMKVGEFVHVIADAHIYDRHVPIIKELIKREPLEAPEFWINPEIKDFYDFTVDDVKLINYKTHAQVKNIPVAV</sequence>
<organism evidence="7 8">
    <name type="scientific">Acetitomaculum ruminis DSM 5522</name>
    <dbReference type="NCBI Taxonomy" id="1120918"/>
    <lineage>
        <taxon>Bacteria</taxon>
        <taxon>Bacillati</taxon>
        <taxon>Bacillota</taxon>
        <taxon>Clostridia</taxon>
        <taxon>Lachnospirales</taxon>
        <taxon>Lachnospiraceae</taxon>
        <taxon>Acetitomaculum</taxon>
    </lineage>
</organism>
<dbReference type="SUPFAM" id="SSF55831">
    <property type="entry name" value="Thymidylate synthase/dCMP hydroxymethylase"/>
    <property type="match status" value="1"/>
</dbReference>
<dbReference type="GO" id="GO:0005829">
    <property type="term" value="C:cytosol"/>
    <property type="evidence" value="ECO:0007669"/>
    <property type="project" value="TreeGrafter"/>
</dbReference>
<dbReference type="Gene3D" id="3.30.572.10">
    <property type="entry name" value="Thymidylate synthase/dCMP hydroxymethylase domain"/>
    <property type="match status" value="1"/>
</dbReference>
<dbReference type="CDD" id="cd00351">
    <property type="entry name" value="TS_Pyrimidine_HMase"/>
    <property type="match status" value="1"/>
</dbReference>
<dbReference type="EC" id="2.1.1.45" evidence="1 5"/>
<dbReference type="NCBIfam" id="TIGR03284">
    <property type="entry name" value="thym_sym"/>
    <property type="match status" value="1"/>
</dbReference>
<evidence type="ECO:0000259" key="6">
    <source>
        <dbReference type="Pfam" id="PF00303"/>
    </source>
</evidence>
<comment type="function">
    <text evidence="5">Catalyzes the reductive methylation of 2'-deoxyuridine-5'-monophosphate (dUMP) to 2'-deoxythymidine-5'-monophosphate (dTMP) while utilizing 5,10-methylenetetrahydrofolate (mTHF) as the methyl donor and reductant in the reaction, yielding dihydrofolate (DHF) as a by-product. This enzymatic reaction provides an intracellular de novo source of dTMP, an essential precursor for DNA biosynthesis.</text>
</comment>
<name>A0A1I0VRX7_9FIRM</name>
<keyword evidence="4 5" id="KW-0545">Nucleotide biosynthesis</keyword>
<gene>
    <name evidence="5" type="primary">thyA</name>
    <name evidence="7" type="ORF">SAMN05216249_102161</name>
</gene>
<feature type="binding site" description="in other chain" evidence="5">
    <location>
        <begin position="225"/>
        <end position="227"/>
    </location>
    <ligand>
        <name>dUMP</name>
        <dbReference type="ChEBI" id="CHEBI:246422"/>
        <note>ligand shared between dimeric partners</note>
    </ligand>
</feature>
<feature type="active site" description="Nucleophile" evidence="5">
    <location>
        <position position="158"/>
    </location>
</feature>
<evidence type="ECO:0000313" key="8">
    <source>
        <dbReference type="Proteomes" id="UP000198838"/>
    </source>
</evidence>
<keyword evidence="2 5" id="KW-0489">Methyltransferase</keyword>
<feature type="binding site" description="in other chain" evidence="5">
    <location>
        <begin position="184"/>
        <end position="187"/>
    </location>
    <ligand>
        <name>dUMP</name>
        <dbReference type="ChEBI" id="CHEBI:246422"/>
        <note>ligand shared between dimeric partners</note>
    </ligand>
</feature>
<dbReference type="Pfam" id="PF00303">
    <property type="entry name" value="Thymidylat_synt"/>
    <property type="match status" value="1"/>
</dbReference>
<dbReference type="EMBL" id="FOJY01000002">
    <property type="protein sequence ID" value="SFA79072.1"/>
    <property type="molecule type" value="Genomic_DNA"/>
</dbReference>
<comment type="subcellular location">
    <subcellularLocation>
        <location evidence="5">Cytoplasm</location>
    </subcellularLocation>
</comment>
<dbReference type="PANTHER" id="PTHR11548:SF1">
    <property type="entry name" value="THYMIDYLATE SYNTHASE 1"/>
    <property type="match status" value="1"/>
</dbReference>
<dbReference type="GO" id="GO:0004799">
    <property type="term" value="F:thymidylate synthase activity"/>
    <property type="evidence" value="ECO:0007669"/>
    <property type="project" value="UniProtKB-UniRule"/>
</dbReference>
<feature type="domain" description="Thymidylate synthase/dCMP hydroxymethylase" evidence="6">
    <location>
        <begin position="8"/>
        <end position="278"/>
    </location>
</feature>
<keyword evidence="8" id="KW-1185">Reference proteome</keyword>
<dbReference type="Proteomes" id="UP000198838">
    <property type="component" value="Unassembled WGS sequence"/>
</dbReference>
<feature type="binding site" evidence="5">
    <location>
        <position position="187"/>
    </location>
    <ligand>
        <name>(6R)-5,10-methylene-5,6,7,8-tetrahydrofolate</name>
        <dbReference type="ChEBI" id="CHEBI:15636"/>
    </ligand>
</feature>
<comment type="pathway">
    <text evidence="5">Pyrimidine metabolism; dTTP biosynthesis.</text>
</comment>
<evidence type="ECO:0000256" key="5">
    <source>
        <dbReference type="HAMAP-Rule" id="MF_00008"/>
    </source>
</evidence>
<comment type="subunit">
    <text evidence="5">Homodimer.</text>
</comment>
<comment type="catalytic activity">
    <reaction evidence="5">
        <text>dUMP + (6R)-5,10-methylene-5,6,7,8-tetrahydrofolate = 7,8-dihydrofolate + dTMP</text>
        <dbReference type="Rhea" id="RHEA:12104"/>
        <dbReference type="ChEBI" id="CHEBI:15636"/>
        <dbReference type="ChEBI" id="CHEBI:57451"/>
        <dbReference type="ChEBI" id="CHEBI:63528"/>
        <dbReference type="ChEBI" id="CHEBI:246422"/>
        <dbReference type="EC" id="2.1.1.45"/>
    </reaction>
</comment>
<dbReference type="PANTHER" id="PTHR11548">
    <property type="entry name" value="THYMIDYLATE SYNTHASE 1"/>
    <property type="match status" value="1"/>
</dbReference>
<dbReference type="GO" id="GO:0032259">
    <property type="term" value="P:methylation"/>
    <property type="evidence" value="ECO:0007669"/>
    <property type="project" value="UniProtKB-KW"/>
</dbReference>
<comment type="caution">
    <text evidence="5">Lacks conserved residue(s) required for the propagation of feature annotation.</text>
</comment>
<dbReference type="HAMAP" id="MF_00008">
    <property type="entry name" value="Thymidy_synth_bact"/>
    <property type="match status" value="1"/>
</dbReference>
<dbReference type="OrthoDB" id="9774633at2"/>
<comment type="similarity">
    <text evidence="5">Belongs to the thymidylate synthase family. Bacterial-type ThyA subfamily.</text>
</comment>
<keyword evidence="5" id="KW-0963">Cytoplasm</keyword>
<protein>
    <recommendedName>
        <fullName evidence="1 5">Thymidylate synthase</fullName>
        <shortName evidence="5">TS</shortName>
        <shortName evidence="5">TSase</shortName>
        <ecNumber evidence="1 5">2.1.1.45</ecNumber>
    </recommendedName>
</protein>
<proteinExistence type="inferred from homology"/>
<accession>A0A1I0VRX7</accession>
<dbReference type="InterPro" id="IPR023451">
    <property type="entry name" value="Thymidate_synth/dCMP_Mease_dom"/>
</dbReference>
<evidence type="ECO:0000256" key="4">
    <source>
        <dbReference type="ARBA" id="ARBA00022727"/>
    </source>
</evidence>
<dbReference type="AlphaFoldDB" id="A0A1I0VRX7"/>
<dbReference type="InterPro" id="IPR045097">
    <property type="entry name" value="Thymidate_synth/dCMP_Mease"/>
</dbReference>
<keyword evidence="3 5" id="KW-0808">Transferase</keyword>
<feature type="binding site" description="in other chain" evidence="5">
    <location>
        <position position="195"/>
    </location>
    <ligand>
        <name>dUMP</name>
        <dbReference type="ChEBI" id="CHEBI:246422"/>
        <note>ligand shared between dimeric partners</note>
    </ligand>
</feature>
<dbReference type="InterPro" id="IPR036926">
    <property type="entry name" value="Thymidate_synth/dCMP_Mease_sf"/>
</dbReference>
<evidence type="ECO:0000256" key="2">
    <source>
        <dbReference type="ARBA" id="ARBA00022603"/>
    </source>
</evidence>
<dbReference type="STRING" id="1120918.SAMN05216249_102161"/>
<dbReference type="InterPro" id="IPR000398">
    <property type="entry name" value="Thymidylate_synthase"/>
</dbReference>
<dbReference type="PRINTS" id="PR00108">
    <property type="entry name" value="THYMDSNTHASE"/>
</dbReference>
<dbReference type="GO" id="GO:0006235">
    <property type="term" value="P:dTTP biosynthetic process"/>
    <property type="evidence" value="ECO:0007669"/>
    <property type="project" value="UniProtKB-UniRule"/>
</dbReference>
<reference evidence="7 8" key="1">
    <citation type="submission" date="2016-10" db="EMBL/GenBank/DDBJ databases">
        <authorList>
            <person name="de Groot N.N."/>
        </authorList>
    </citation>
    <scope>NUCLEOTIDE SEQUENCE [LARGE SCALE GENOMIC DNA]</scope>
    <source>
        <strain evidence="7 8">DSM 5522</strain>
    </source>
</reference>
<dbReference type="GO" id="GO:0006231">
    <property type="term" value="P:dTMP biosynthetic process"/>
    <property type="evidence" value="ECO:0007669"/>
    <property type="project" value="UniProtKB-UniRule"/>
</dbReference>
<dbReference type="RefSeq" id="WP_092870223.1">
    <property type="nucleotide sequence ID" value="NZ_FOJY01000002.1"/>
</dbReference>
<feature type="binding site" evidence="5">
    <location>
        <begin position="138"/>
        <end position="139"/>
    </location>
    <ligand>
        <name>dUMP</name>
        <dbReference type="ChEBI" id="CHEBI:246422"/>
        <note>ligand shared between dimeric partners</note>
    </ligand>
</feature>